<name>A0ABQ2IE86_9PSEU</name>
<evidence type="ECO:0000313" key="3">
    <source>
        <dbReference type="Proteomes" id="UP000597656"/>
    </source>
</evidence>
<evidence type="ECO:0000313" key="2">
    <source>
        <dbReference type="EMBL" id="GGN08548.1"/>
    </source>
</evidence>
<organism evidence="2 3">
    <name type="scientific">Lentzea pudingi</name>
    <dbReference type="NCBI Taxonomy" id="1789439"/>
    <lineage>
        <taxon>Bacteria</taxon>
        <taxon>Bacillati</taxon>
        <taxon>Actinomycetota</taxon>
        <taxon>Actinomycetes</taxon>
        <taxon>Pseudonocardiales</taxon>
        <taxon>Pseudonocardiaceae</taxon>
        <taxon>Lentzea</taxon>
    </lineage>
</organism>
<comment type="caution">
    <text evidence="2">The sequence shown here is derived from an EMBL/GenBank/DDBJ whole genome shotgun (WGS) entry which is preliminary data.</text>
</comment>
<dbReference type="EMBL" id="BMNC01000008">
    <property type="protein sequence ID" value="GGN08548.1"/>
    <property type="molecule type" value="Genomic_DNA"/>
</dbReference>
<proteinExistence type="predicted"/>
<reference evidence="3" key="1">
    <citation type="journal article" date="2019" name="Int. J. Syst. Evol. Microbiol.">
        <title>The Global Catalogue of Microorganisms (GCM) 10K type strain sequencing project: providing services to taxonomists for standard genome sequencing and annotation.</title>
        <authorList>
            <consortium name="The Broad Institute Genomics Platform"/>
            <consortium name="The Broad Institute Genome Sequencing Center for Infectious Disease"/>
            <person name="Wu L."/>
            <person name="Ma J."/>
        </authorList>
    </citation>
    <scope>NUCLEOTIDE SEQUENCE [LARGE SCALE GENOMIC DNA]</scope>
    <source>
        <strain evidence="3">CGMCC 4.7319</strain>
    </source>
</reference>
<protein>
    <submittedName>
        <fullName evidence="2">Uncharacterized protein</fullName>
    </submittedName>
</protein>
<feature type="region of interest" description="Disordered" evidence="1">
    <location>
        <begin position="24"/>
        <end position="54"/>
    </location>
</feature>
<accession>A0ABQ2IE86</accession>
<sequence length="73" mass="8407">MSQPSLSAAISKLVREPGRFRWEHTGMPSCRRRRGRSKSRFDQGRGHTRTAKTTELLASYEAKDELFTRSQPI</sequence>
<gene>
    <name evidence="2" type="ORF">GCM10011609_55230</name>
</gene>
<dbReference type="Proteomes" id="UP000597656">
    <property type="component" value="Unassembled WGS sequence"/>
</dbReference>
<evidence type="ECO:0000256" key="1">
    <source>
        <dbReference type="SAM" id="MobiDB-lite"/>
    </source>
</evidence>
<keyword evidence="3" id="KW-1185">Reference proteome</keyword>